<accession>A0ACC6V3A2</accession>
<organism evidence="1 2">
    <name type="scientific">Thermoproteus sp. AZ2</name>
    <dbReference type="NCBI Taxonomy" id="1609232"/>
    <lineage>
        <taxon>Archaea</taxon>
        <taxon>Thermoproteota</taxon>
        <taxon>Thermoprotei</taxon>
        <taxon>Thermoproteales</taxon>
        <taxon>Thermoproteaceae</taxon>
        <taxon>Thermoproteus</taxon>
    </lineage>
</organism>
<evidence type="ECO:0000313" key="1">
    <source>
        <dbReference type="EMBL" id="MFB6491436.1"/>
    </source>
</evidence>
<protein>
    <submittedName>
        <fullName evidence="1">Uncharacterized protein</fullName>
    </submittedName>
</protein>
<proteinExistence type="predicted"/>
<dbReference type="Proteomes" id="UP000033636">
    <property type="component" value="Unassembled WGS sequence"/>
</dbReference>
<reference evidence="1" key="1">
    <citation type="submission" date="2024-07" db="EMBL/GenBank/DDBJ databases">
        <title>Metagenome and Metagenome-Assembled Genomes of Archaea from a hot spring from the geothermal field of Los Azufres, Mexico.</title>
        <authorList>
            <person name="Marin-Paredes R."/>
            <person name="Martinez-Romero E."/>
            <person name="Servin-Garciduenas L.E."/>
        </authorList>
    </citation>
    <scope>NUCLEOTIDE SEQUENCE</scope>
</reference>
<evidence type="ECO:0000313" key="2">
    <source>
        <dbReference type="Proteomes" id="UP000033636"/>
    </source>
</evidence>
<gene>
    <name evidence="1" type="ORF">TU35_009450</name>
</gene>
<name>A0ACC6V3A2_9CREN</name>
<dbReference type="EMBL" id="JZWT02000034">
    <property type="protein sequence ID" value="MFB6491436.1"/>
    <property type="molecule type" value="Genomic_DNA"/>
</dbReference>
<comment type="caution">
    <text evidence="1">The sequence shown here is derived from an EMBL/GenBank/DDBJ whole genome shotgun (WGS) entry which is preliminary data.</text>
</comment>
<sequence>MEALVERKKELADCEIEDWDKFAALPLDVQQKVLEILGGAEVDDATRLLLSLLERKGVVRCL</sequence>